<evidence type="ECO:0000256" key="3">
    <source>
        <dbReference type="ARBA" id="ARBA00022966"/>
    </source>
</evidence>
<dbReference type="InterPro" id="IPR019742">
    <property type="entry name" value="MacrogloblnA2_CS"/>
</dbReference>
<dbReference type="SMART" id="SM00643">
    <property type="entry name" value="C345C"/>
    <property type="match status" value="1"/>
</dbReference>
<dbReference type="InterPro" id="IPR008993">
    <property type="entry name" value="TIMP-like_OB-fold"/>
</dbReference>
<keyword evidence="4" id="KW-1015">Disulfide bond</keyword>
<dbReference type="InterPro" id="IPR009048">
    <property type="entry name" value="A-macroglobulin_rcpt-bd"/>
</dbReference>
<dbReference type="PANTHER" id="PTHR11412">
    <property type="entry name" value="MACROGLOBULIN / COMPLEMENT"/>
    <property type="match status" value="1"/>
</dbReference>
<gene>
    <name evidence="6" type="ORF">J4Q44_G00283720</name>
</gene>
<dbReference type="InterPro" id="IPR001134">
    <property type="entry name" value="Netrin_domain"/>
</dbReference>
<dbReference type="PANTHER" id="PTHR11412:SF81">
    <property type="entry name" value="COMPLEMENT C3"/>
    <property type="match status" value="1"/>
</dbReference>
<evidence type="ECO:0000256" key="4">
    <source>
        <dbReference type="ARBA" id="ARBA00023157"/>
    </source>
</evidence>
<sequence length="868" mass="97224">MITLPDSITTWQITAIGLSKTHGICVSQPFPLIVSKNFFLDLKLPYSAVRNEQLEIKAILHNYMEDTITVRVELRETSDVCSSASKKGKYIVTVMVDARSTRSVPFVIIPMKLGLHTIEVKASVRDWGGQDGVKKDLRVVAEGVLTRLQVKNVELDPARHGGTDTVRVRSGTLTNQVPNTPASTHISVTGEQLGRTIEAAISGSPLGDLLHQPKGCGEQNMMGMSLPVIATLYLDKTKQWEKVGLERRTEAVNFIKMGYDQEMHYRKADGSYATYPSERSGTWLTAYVAKVFAMADPFITISGDVLCSAVKWLVVERQRPNGIFEESGTIWTPSMMGDVLGKDVDDTLTAFVLIAMQEAHKFCTHGFSISGLPVSMNRAKQYLESRNQYLTNPYSVAMTSYALANEGKLNKDILFKHSSTDRTHWPVSDNDLLTLEATAYALLALVKVDAFEEAVPVVRWLKSQGFKGGKDSSTQATIMVFQAVAEYMTKAGKVKDINLNVDIDISGRAQVIKLSFNKVNALLTRTNKVQLHENFTVTANGTGQGELLVTTFYYAMPKEKNQDCKKFVLNVELIKQPTVSLKEATETYKLYIDVLFNSDRNATMTILDIGLLTGFVVDFEDLKQLSTGRERYIQNFEMDNTLSERGSLIIYLGQVSNKLADKVAFRIHKVQDVGLIQPVGVTVYEYYAQENRCVKFYHPMKKDGTLNRLCQDDVCRCAEESCSYQKKLGDVSEVKLLDKACEAGMDYVFKVSLVDATLESHIDTYRMKIERIIKGGTDHVLDGEKRLFLAHPSCRVALDLKEGQNYLLMGDTADLIQSGDIFEYVLGERTWIEYWPTSDECNSRGPNRRRCLEIDDFVHEMENVGCVN</sequence>
<dbReference type="Gene3D" id="2.60.40.690">
    <property type="entry name" value="Alpha-macroglobulin, receptor-binding domain"/>
    <property type="match status" value="1"/>
</dbReference>
<dbReference type="SUPFAM" id="SSF50242">
    <property type="entry name" value="TIMP-like"/>
    <property type="match status" value="1"/>
</dbReference>
<dbReference type="SMART" id="SM01360">
    <property type="entry name" value="A2M"/>
    <property type="match status" value="1"/>
</dbReference>
<dbReference type="InterPro" id="IPR008930">
    <property type="entry name" value="Terpenoid_cyclase/PrenylTrfase"/>
</dbReference>
<keyword evidence="3" id="KW-0882">Thioester bond</keyword>
<dbReference type="GO" id="GO:0005615">
    <property type="term" value="C:extracellular space"/>
    <property type="evidence" value="ECO:0007669"/>
    <property type="project" value="InterPro"/>
</dbReference>
<evidence type="ECO:0000256" key="2">
    <source>
        <dbReference type="ARBA" id="ARBA00022525"/>
    </source>
</evidence>
<dbReference type="InterPro" id="IPR050473">
    <property type="entry name" value="A2M/Complement_sys"/>
</dbReference>
<dbReference type="FunFam" id="2.60.40.10:FF:000155">
    <property type="entry name" value="complement C3 isoform X1"/>
    <property type="match status" value="1"/>
</dbReference>
<dbReference type="SUPFAM" id="SSF48239">
    <property type="entry name" value="Terpenoid cyclases/Protein prenyltransferases"/>
    <property type="match status" value="1"/>
</dbReference>
<dbReference type="Gene3D" id="2.60.40.10">
    <property type="entry name" value="Immunoglobulins"/>
    <property type="match status" value="1"/>
</dbReference>
<dbReference type="Gene3D" id="2.20.130.20">
    <property type="match status" value="1"/>
</dbReference>
<dbReference type="Pfam" id="PF01759">
    <property type="entry name" value="NTR"/>
    <property type="match status" value="1"/>
</dbReference>
<dbReference type="InterPro" id="IPR001599">
    <property type="entry name" value="Macroglobln_a2"/>
</dbReference>
<organism evidence="6 7">
    <name type="scientific">Coregonus suidteri</name>
    <dbReference type="NCBI Taxonomy" id="861788"/>
    <lineage>
        <taxon>Eukaryota</taxon>
        <taxon>Metazoa</taxon>
        <taxon>Chordata</taxon>
        <taxon>Craniata</taxon>
        <taxon>Vertebrata</taxon>
        <taxon>Euteleostomi</taxon>
        <taxon>Actinopterygii</taxon>
        <taxon>Neopterygii</taxon>
        <taxon>Teleostei</taxon>
        <taxon>Protacanthopterygii</taxon>
        <taxon>Salmoniformes</taxon>
        <taxon>Salmonidae</taxon>
        <taxon>Coregoninae</taxon>
        <taxon>Coregonus</taxon>
    </lineage>
</organism>
<comment type="subcellular location">
    <subcellularLocation>
        <location evidence="1">Secreted</location>
    </subcellularLocation>
</comment>
<dbReference type="AlphaFoldDB" id="A0AAN8QCY8"/>
<dbReference type="SMART" id="SM01419">
    <property type="entry name" value="Thiol-ester_cl"/>
    <property type="match status" value="1"/>
</dbReference>
<dbReference type="Gene3D" id="2.60.120.1540">
    <property type="match status" value="1"/>
</dbReference>
<dbReference type="SMART" id="SM01361">
    <property type="entry name" value="A2M_recep"/>
    <property type="match status" value="1"/>
</dbReference>
<feature type="domain" description="NTR" evidence="5">
    <location>
        <begin position="722"/>
        <end position="866"/>
    </location>
</feature>
<dbReference type="GO" id="GO:0004866">
    <property type="term" value="F:endopeptidase inhibitor activity"/>
    <property type="evidence" value="ECO:0007669"/>
    <property type="project" value="InterPro"/>
</dbReference>
<dbReference type="InterPro" id="IPR011626">
    <property type="entry name" value="Alpha-macroglobulin_TED"/>
</dbReference>
<dbReference type="InterPro" id="IPR036595">
    <property type="entry name" value="A-macroglobulin_rcpt-bd_sf"/>
</dbReference>
<dbReference type="Gene3D" id="1.50.10.20">
    <property type="match status" value="1"/>
</dbReference>
<dbReference type="CDD" id="cd02896">
    <property type="entry name" value="complement_C3_C4_C5"/>
    <property type="match status" value="1"/>
</dbReference>
<dbReference type="InterPro" id="IPR013783">
    <property type="entry name" value="Ig-like_fold"/>
</dbReference>
<proteinExistence type="predicted"/>
<dbReference type="Gene3D" id="2.40.50.120">
    <property type="match status" value="1"/>
</dbReference>
<evidence type="ECO:0000313" key="6">
    <source>
        <dbReference type="EMBL" id="KAK6300274.1"/>
    </source>
</evidence>
<dbReference type="Pfam" id="PF21308">
    <property type="entry name" value="C3_CUB2"/>
    <property type="match status" value="1"/>
</dbReference>
<reference evidence="6 7" key="1">
    <citation type="submission" date="2021-04" db="EMBL/GenBank/DDBJ databases">
        <authorList>
            <person name="De Guttry C."/>
            <person name="Zahm M."/>
            <person name="Klopp C."/>
            <person name="Cabau C."/>
            <person name="Louis A."/>
            <person name="Berthelot C."/>
            <person name="Parey E."/>
            <person name="Roest Crollius H."/>
            <person name="Montfort J."/>
            <person name="Robinson-Rechavi M."/>
            <person name="Bucao C."/>
            <person name="Bouchez O."/>
            <person name="Gislard M."/>
            <person name="Lluch J."/>
            <person name="Milhes M."/>
            <person name="Lampietro C."/>
            <person name="Lopez Roques C."/>
            <person name="Donnadieu C."/>
            <person name="Braasch I."/>
            <person name="Desvignes T."/>
            <person name="Postlethwait J."/>
            <person name="Bobe J."/>
            <person name="Wedekind C."/>
            <person name="Guiguen Y."/>
        </authorList>
    </citation>
    <scope>NUCLEOTIDE SEQUENCE [LARGE SCALE GENOMIC DNA]</scope>
    <source>
        <strain evidence="6">Cs_M1</strain>
        <tissue evidence="6">Blood</tissue>
    </source>
</reference>
<name>A0AAN8QCY8_9TELE</name>
<dbReference type="PROSITE" id="PS50189">
    <property type="entry name" value="NTR"/>
    <property type="match status" value="1"/>
</dbReference>
<dbReference type="PROSITE" id="PS00477">
    <property type="entry name" value="ALPHA_2_MACROGLOBULIN"/>
    <property type="match status" value="1"/>
</dbReference>
<dbReference type="FunFam" id="2.40.50.120:FF:000013">
    <property type="entry name" value="Complement C3"/>
    <property type="match status" value="1"/>
</dbReference>
<protein>
    <recommendedName>
        <fullName evidence="5">NTR domain-containing protein</fullName>
    </recommendedName>
</protein>
<dbReference type="Pfam" id="PF07678">
    <property type="entry name" value="TED_complement"/>
    <property type="match status" value="1"/>
</dbReference>
<dbReference type="InterPro" id="IPR035815">
    <property type="entry name" value="NTR_complement_C3"/>
</dbReference>
<dbReference type="Proteomes" id="UP001356427">
    <property type="component" value="Unassembled WGS sequence"/>
</dbReference>
<comment type="caution">
    <text evidence="6">The sequence shown here is derived from an EMBL/GenBank/DDBJ whole genome shotgun (WGS) entry which is preliminary data.</text>
</comment>
<dbReference type="SUPFAM" id="SSF49410">
    <property type="entry name" value="Alpha-macroglobulin receptor domain"/>
    <property type="match status" value="1"/>
</dbReference>
<dbReference type="FunFam" id="2.60.40.690:FF:000004">
    <property type="entry name" value="Complement C3"/>
    <property type="match status" value="1"/>
</dbReference>
<dbReference type="EMBL" id="JAGTTL010000027">
    <property type="protein sequence ID" value="KAK6300274.1"/>
    <property type="molecule type" value="Genomic_DNA"/>
</dbReference>
<dbReference type="Pfam" id="PF07677">
    <property type="entry name" value="A2M_recep"/>
    <property type="match status" value="1"/>
</dbReference>
<dbReference type="Pfam" id="PF00207">
    <property type="entry name" value="A2M"/>
    <property type="match status" value="1"/>
</dbReference>
<dbReference type="InterPro" id="IPR018933">
    <property type="entry name" value="Netrin_module_non-TIMP"/>
</dbReference>
<evidence type="ECO:0000313" key="7">
    <source>
        <dbReference type="Proteomes" id="UP001356427"/>
    </source>
</evidence>
<keyword evidence="2" id="KW-0964">Secreted</keyword>
<dbReference type="CDD" id="cd03583">
    <property type="entry name" value="NTR_complement_C3"/>
    <property type="match status" value="1"/>
</dbReference>
<dbReference type="InterPro" id="IPR048848">
    <property type="entry name" value="C3_CUB2"/>
</dbReference>
<evidence type="ECO:0000256" key="1">
    <source>
        <dbReference type="ARBA" id="ARBA00004613"/>
    </source>
</evidence>
<dbReference type="InterPro" id="IPR047565">
    <property type="entry name" value="Alpha-macroglob_thiol-ester_cl"/>
</dbReference>
<evidence type="ECO:0000259" key="5">
    <source>
        <dbReference type="PROSITE" id="PS50189"/>
    </source>
</evidence>
<accession>A0AAN8QCY8</accession>
<keyword evidence="7" id="KW-1185">Reference proteome</keyword>